<keyword evidence="2" id="KW-1185">Reference proteome</keyword>
<dbReference type="InterPro" id="IPR036388">
    <property type="entry name" value="WH-like_DNA-bd_sf"/>
</dbReference>
<dbReference type="EMBL" id="CP031310">
    <property type="protein sequence ID" value="QCC49768.1"/>
    <property type="molecule type" value="Genomic_DNA"/>
</dbReference>
<dbReference type="KEGG" id="hsn:DV733_00350"/>
<proteinExistence type="predicted"/>
<dbReference type="GeneID" id="39846274"/>
<dbReference type="OrthoDB" id="275628at2157"/>
<organism evidence="1 2">
    <name type="scientific">Halapricum salinum</name>
    <dbReference type="NCBI Taxonomy" id="1457250"/>
    <lineage>
        <taxon>Archaea</taxon>
        <taxon>Methanobacteriati</taxon>
        <taxon>Methanobacteriota</taxon>
        <taxon>Stenosarchaea group</taxon>
        <taxon>Halobacteria</taxon>
        <taxon>Halobacteriales</taxon>
        <taxon>Haloarculaceae</taxon>
        <taxon>Halapricum</taxon>
    </lineage>
</organism>
<dbReference type="SUPFAM" id="SSF46785">
    <property type="entry name" value="Winged helix' DNA-binding domain"/>
    <property type="match status" value="1"/>
</dbReference>
<reference evidence="1 2" key="1">
    <citation type="journal article" date="2019" name="Nat. Commun.">
        <title>A new type of DNA phosphorothioation-based antiviral system in archaea.</title>
        <authorList>
            <person name="Xiong L."/>
            <person name="Liu S."/>
            <person name="Chen S."/>
            <person name="Xiao Y."/>
            <person name="Zhu B."/>
            <person name="Gao Y."/>
            <person name="Zhang Y."/>
            <person name="Chen B."/>
            <person name="Luo J."/>
            <person name="Deng Z."/>
            <person name="Chen X."/>
            <person name="Wang L."/>
            <person name="Chen S."/>
        </authorList>
    </citation>
    <scope>NUCLEOTIDE SEQUENCE [LARGE SCALE GENOMIC DNA]</scope>
    <source>
        <strain evidence="1 2">CBA1105</strain>
    </source>
</reference>
<name>A0A4D6H9F0_9EURY</name>
<evidence type="ECO:0000313" key="2">
    <source>
        <dbReference type="Proteomes" id="UP000296706"/>
    </source>
</evidence>
<dbReference type="Gene3D" id="1.10.10.10">
    <property type="entry name" value="Winged helix-like DNA-binding domain superfamily/Winged helix DNA-binding domain"/>
    <property type="match status" value="1"/>
</dbReference>
<dbReference type="CDD" id="cd00090">
    <property type="entry name" value="HTH_ARSR"/>
    <property type="match status" value="1"/>
</dbReference>
<dbReference type="InterPro" id="IPR036390">
    <property type="entry name" value="WH_DNA-bd_sf"/>
</dbReference>
<dbReference type="Proteomes" id="UP000296706">
    <property type="component" value="Chromosome"/>
</dbReference>
<accession>A0A4D6H9F0</accession>
<dbReference type="Pfam" id="PF13412">
    <property type="entry name" value="HTH_24"/>
    <property type="match status" value="1"/>
</dbReference>
<protein>
    <submittedName>
        <fullName evidence="1">Transcriptional regulator</fullName>
    </submittedName>
</protein>
<evidence type="ECO:0000313" key="1">
    <source>
        <dbReference type="EMBL" id="QCC49768.1"/>
    </source>
</evidence>
<dbReference type="AlphaFoldDB" id="A0A4D6H9F0"/>
<gene>
    <name evidence="1" type="ORF">DV733_00350</name>
</gene>
<sequence>MAEIRLTDTDKALLDALHDGRNVPSNLAEDLDLTRQHIQKRLKRLEEHGYIRNIGRGVYELVEDPRE</sequence>
<dbReference type="InterPro" id="IPR011991">
    <property type="entry name" value="ArsR-like_HTH"/>
</dbReference>
<dbReference type="RefSeq" id="WP_049993215.1">
    <property type="nucleotide sequence ID" value="NZ_CP031310.1"/>
</dbReference>